<feature type="compositionally biased region" description="Basic and acidic residues" evidence="1">
    <location>
        <begin position="343"/>
        <end position="359"/>
    </location>
</feature>
<feature type="compositionally biased region" description="Basic and acidic residues" evidence="1">
    <location>
        <begin position="138"/>
        <end position="148"/>
    </location>
</feature>
<reference evidence="3 4" key="1">
    <citation type="submission" date="2013-03" db="EMBL/GenBank/DDBJ databases">
        <title>The Genome Sequence of Exophiala aquamarina CBS 119918.</title>
        <authorList>
            <consortium name="The Broad Institute Genomics Platform"/>
            <person name="Cuomo C."/>
            <person name="de Hoog S."/>
            <person name="Gorbushina A."/>
            <person name="Walker B."/>
            <person name="Young S.K."/>
            <person name="Zeng Q."/>
            <person name="Gargeya S."/>
            <person name="Fitzgerald M."/>
            <person name="Haas B."/>
            <person name="Abouelleil A."/>
            <person name="Allen A.W."/>
            <person name="Alvarado L."/>
            <person name="Arachchi H.M."/>
            <person name="Berlin A.M."/>
            <person name="Chapman S.B."/>
            <person name="Gainer-Dewar J."/>
            <person name="Goldberg J."/>
            <person name="Griggs A."/>
            <person name="Gujja S."/>
            <person name="Hansen M."/>
            <person name="Howarth C."/>
            <person name="Imamovic A."/>
            <person name="Ireland A."/>
            <person name="Larimer J."/>
            <person name="McCowan C."/>
            <person name="Murphy C."/>
            <person name="Pearson M."/>
            <person name="Poon T.W."/>
            <person name="Priest M."/>
            <person name="Roberts A."/>
            <person name="Saif S."/>
            <person name="Shea T."/>
            <person name="Sisk P."/>
            <person name="Sykes S."/>
            <person name="Wortman J."/>
            <person name="Nusbaum C."/>
            <person name="Birren B."/>
        </authorList>
    </citation>
    <scope>NUCLEOTIDE SEQUENCE [LARGE SCALE GENOMIC DNA]</scope>
    <source>
        <strain evidence="3 4">CBS 119918</strain>
    </source>
</reference>
<dbReference type="VEuPathDB" id="FungiDB:A1O9_03208"/>
<evidence type="ECO:0000313" key="3">
    <source>
        <dbReference type="EMBL" id="KEF61640.1"/>
    </source>
</evidence>
<feature type="region of interest" description="Disordered" evidence="1">
    <location>
        <begin position="382"/>
        <end position="401"/>
    </location>
</feature>
<proteinExistence type="predicted"/>
<evidence type="ECO:0000256" key="1">
    <source>
        <dbReference type="SAM" id="MobiDB-lite"/>
    </source>
</evidence>
<dbReference type="HOGENOM" id="CLU_015677_0_0_1"/>
<feature type="compositionally biased region" description="Polar residues" evidence="1">
    <location>
        <begin position="209"/>
        <end position="230"/>
    </location>
</feature>
<feature type="region of interest" description="Disordered" evidence="1">
    <location>
        <begin position="119"/>
        <end position="365"/>
    </location>
</feature>
<feature type="region of interest" description="Disordered" evidence="1">
    <location>
        <begin position="37"/>
        <end position="58"/>
    </location>
</feature>
<sequence length="883" mass="95963">MDLQPLRRKANTYGKGNRKILVHDIFDIGATPSHVPLTSKSTHSNATSQLASSNDNPPSVVAIEQNTWADSHAANGVVDSMAIRQSTPSSTTGSSPASPQHISADMFEIQSSDEEAALKHKGPLNKRRRVMPATSKVEPIRSNKDLARPRVQTSKQSDRALKTTSKSSGLKASHSGVTKSTLKPVRRPQPLASSYFSSPKSMPRDARVSSGSSAPMSDTSASPPRVSRQTTPKRKIALSDDGPTNAPSPSDLQLTSLRLTPERSAPQAHHLSEDVEMSDSSTNHLIQSKGRKRLVDRLDGPRPRTPEKLNAGAGASGFEPVESSLSHPLHGCTTPSQLSRSTSDSDVHNIQKSTVEESKTAPPARVARTYAKQRSHLSDMLDGLESTSQPSSQQSYSQPTSFTSLASQMDLGLDDDSDEAGTFKQPKSIHELRRAGAITKFDNELSTVLDEIESGLKSPRIRGLIQLLEKLADITFLAHFQDSGWFSQFSDCAGASLDEVSATLMIVVFQRMTSAIHVSPKTSAQILDALYRLPRSLAVTNRPLSKVAKDRRQNLPKILLTELTEYERTASSQADHPPFPISLIFFTALESTLRTLIKHGERFQPLPSSLVEDLLLALATIQQALSQGSGGEESLRILNILLSTLEIASFNHDLVALIENSPQFPALRESLTGLLKWGHQAQQSQLEQACLKFIVSLSNNQPNICQEFAKEQLISGVYSVVDDHFCRVAASAVQAQELDGVKLDAAVLALGCLLNFADCADAARERMLESVQGGRSLIDGLIDIFNSYFDLTSEADSLDQAQVLIPLGYISMLLCTLCLNQRACELIAQSSKGAGLEQLFSAVETFLIPLRQVEMDLAVDGESRSGSFDRFMAIYQAVKQKVA</sequence>
<accession>A0A072Q158</accession>
<feature type="compositionally biased region" description="Basic residues" evidence="1">
    <location>
        <begin position="119"/>
        <end position="130"/>
    </location>
</feature>
<keyword evidence="4" id="KW-1185">Reference proteome</keyword>
<feature type="domain" description="Wings apart-like protein C-terminal" evidence="2">
    <location>
        <begin position="427"/>
        <end position="758"/>
    </location>
</feature>
<feature type="compositionally biased region" description="Low complexity" evidence="1">
    <location>
        <begin position="386"/>
        <end position="401"/>
    </location>
</feature>
<gene>
    <name evidence="3" type="ORF">A1O9_03208</name>
</gene>
<dbReference type="OrthoDB" id="78088at2759"/>
<comment type="caution">
    <text evidence="3">The sequence shown here is derived from an EMBL/GenBank/DDBJ whole genome shotgun (WGS) entry which is preliminary data.</text>
</comment>
<evidence type="ECO:0000313" key="4">
    <source>
        <dbReference type="Proteomes" id="UP000027920"/>
    </source>
</evidence>
<dbReference type="RefSeq" id="XP_013264230.1">
    <property type="nucleotide sequence ID" value="XM_013408776.1"/>
</dbReference>
<dbReference type="Pfam" id="PF07814">
    <property type="entry name" value="WAPL"/>
    <property type="match status" value="1"/>
</dbReference>
<feature type="compositionally biased region" description="Polar residues" evidence="1">
    <location>
        <begin position="333"/>
        <end position="342"/>
    </location>
</feature>
<evidence type="ECO:0000259" key="2">
    <source>
        <dbReference type="Pfam" id="PF07814"/>
    </source>
</evidence>
<dbReference type="InterPro" id="IPR011989">
    <property type="entry name" value="ARM-like"/>
</dbReference>
<dbReference type="STRING" id="1182545.A0A072Q158"/>
<dbReference type="AlphaFoldDB" id="A0A072Q158"/>
<dbReference type="EMBL" id="AMGV01000002">
    <property type="protein sequence ID" value="KEF61640.1"/>
    <property type="molecule type" value="Genomic_DNA"/>
</dbReference>
<feature type="compositionally biased region" description="Basic and acidic residues" evidence="1">
    <location>
        <begin position="293"/>
        <end position="307"/>
    </location>
</feature>
<dbReference type="Proteomes" id="UP000027920">
    <property type="component" value="Unassembled WGS sequence"/>
</dbReference>
<dbReference type="Gene3D" id="1.25.10.10">
    <property type="entry name" value="Leucine-rich Repeat Variant"/>
    <property type="match status" value="1"/>
</dbReference>
<feature type="compositionally biased region" description="Polar residues" evidence="1">
    <location>
        <begin position="245"/>
        <end position="258"/>
    </location>
</feature>
<dbReference type="InterPro" id="IPR022771">
    <property type="entry name" value="WAPL_C"/>
</dbReference>
<protein>
    <recommendedName>
        <fullName evidence="2">Wings apart-like protein C-terminal domain-containing protein</fullName>
    </recommendedName>
</protein>
<feature type="compositionally biased region" description="Polar residues" evidence="1">
    <location>
        <begin position="191"/>
        <end position="200"/>
    </location>
</feature>
<organism evidence="3 4">
    <name type="scientific">Exophiala aquamarina CBS 119918</name>
    <dbReference type="NCBI Taxonomy" id="1182545"/>
    <lineage>
        <taxon>Eukaryota</taxon>
        <taxon>Fungi</taxon>
        <taxon>Dikarya</taxon>
        <taxon>Ascomycota</taxon>
        <taxon>Pezizomycotina</taxon>
        <taxon>Eurotiomycetes</taxon>
        <taxon>Chaetothyriomycetidae</taxon>
        <taxon>Chaetothyriales</taxon>
        <taxon>Herpotrichiellaceae</taxon>
        <taxon>Exophiala</taxon>
    </lineage>
</organism>
<dbReference type="GeneID" id="25278146"/>
<name>A0A072Q158_9EURO</name>
<feature type="compositionally biased region" description="Polar residues" evidence="1">
    <location>
        <begin position="162"/>
        <end position="181"/>
    </location>
</feature>
<feature type="compositionally biased region" description="Polar residues" evidence="1">
    <location>
        <begin position="37"/>
        <end position="57"/>
    </location>
</feature>